<evidence type="ECO:0000313" key="5">
    <source>
        <dbReference type="EMBL" id="QCY68429.1"/>
    </source>
</evidence>
<comment type="pathway">
    <text evidence="2">Organic acid metabolism; glycolate biosynthesis; glycolate from 2-phosphoglycolate: step 1/1.</text>
</comment>
<dbReference type="RefSeq" id="WP_139065004.1">
    <property type="nucleotide sequence ID" value="NZ_CP040812.1"/>
</dbReference>
<proteinExistence type="inferred from homology"/>
<reference evidence="5 6" key="1">
    <citation type="submission" date="2019-06" db="EMBL/GenBank/DDBJ databases">
        <title>Complete genome sequence of Antarcticibacterium flavum KCTC 52984T from an Antarctic marine sediment.</title>
        <authorList>
            <person name="Lee Y.M."/>
            <person name="Shin S.C."/>
        </authorList>
    </citation>
    <scope>NUCLEOTIDE SEQUENCE [LARGE SCALE GENOMIC DNA]</scope>
    <source>
        <strain evidence="5 6">KCTC 52984</strain>
    </source>
</reference>
<dbReference type="Proteomes" id="UP000309016">
    <property type="component" value="Chromosome"/>
</dbReference>
<evidence type="ECO:0000256" key="2">
    <source>
        <dbReference type="ARBA" id="ARBA00004818"/>
    </source>
</evidence>
<dbReference type="GO" id="GO:0005829">
    <property type="term" value="C:cytosol"/>
    <property type="evidence" value="ECO:0007669"/>
    <property type="project" value="TreeGrafter"/>
</dbReference>
<name>A0A5B7WZ86_9FLAO</name>
<dbReference type="InterPro" id="IPR041492">
    <property type="entry name" value="HAD_2"/>
</dbReference>
<dbReference type="Gene3D" id="1.10.150.240">
    <property type="entry name" value="Putative phosphatase, domain 2"/>
    <property type="match status" value="1"/>
</dbReference>
<dbReference type="InterPro" id="IPR023198">
    <property type="entry name" value="PGP-like_dom2"/>
</dbReference>
<dbReference type="EC" id="3.1.3.18" evidence="4"/>
<dbReference type="SFLD" id="SFLDG01129">
    <property type="entry name" value="C1.5:_HAD__Beta-PGM__Phosphata"/>
    <property type="match status" value="1"/>
</dbReference>
<dbReference type="AlphaFoldDB" id="A0A5B7WZ86"/>
<dbReference type="GO" id="GO:0006281">
    <property type="term" value="P:DNA repair"/>
    <property type="evidence" value="ECO:0007669"/>
    <property type="project" value="TreeGrafter"/>
</dbReference>
<keyword evidence="6" id="KW-1185">Reference proteome</keyword>
<accession>A0A5B7WZ86</accession>
<dbReference type="PANTHER" id="PTHR43434:SF1">
    <property type="entry name" value="PHOSPHOGLYCOLATE PHOSPHATASE"/>
    <property type="match status" value="1"/>
</dbReference>
<organism evidence="5 6">
    <name type="scientific">Antarcticibacterium flavum</name>
    <dbReference type="NCBI Taxonomy" id="2058175"/>
    <lineage>
        <taxon>Bacteria</taxon>
        <taxon>Pseudomonadati</taxon>
        <taxon>Bacteroidota</taxon>
        <taxon>Flavobacteriia</taxon>
        <taxon>Flavobacteriales</taxon>
        <taxon>Flavobacteriaceae</taxon>
        <taxon>Antarcticibacterium</taxon>
    </lineage>
</organism>
<comment type="similarity">
    <text evidence="3">Belongs to the HAD-like hydrolase superfamily. CbbY/CbbZ/Gph/YieH family.</text>
</comment>
<sequence>MKEFENKKVILWDFDGVILDSMQVREKGFREVLANYPQEQVEKLLEYHNQNGGLSRYVKFRYFLEEILQEETNDEKVAGMAGEFSEIMRKELTTKDNLIAEVLDFIEAQHTRFEMHIVSGSDGDELRYLTSQLGISGYFNSIEGSPTPKISLVRDILQKHKYNRDEVCLIGDSINDYDAAHENRIDFFGYNNPHLKAKGLAYIEAFS</sequence>
<dbReference type="GO" id="GO:0008967">
    <property type="term" value="F:phosphoglycolate phosphatase activity"/>
    <property type="evidence" value="ECO:0007669"/>
    <property type="project" value="UniProtKB-EC"/>
</dbReference>
<dbReference type="Gene3D" id="3.40.50.1000">
    <property type="entry name" value="HAD superfamily/HAD-like"/>
    <property type="match status" value="1"/>
</dbReference>
<comment type="catalytic activity">
    <reaction evidence="1">
        <text>2-phosphoglycolate + H2O = glycolate + phosphate</text>
        <dbReference type="Rhea" id="RHEA:14369"/>
        <dbReference type="ChEBI" id="CHEBI:15377"/>
        <dbReference type="ChEBI" id="CHEBI:29805"/>
        <dbReference type="ChEBI" id="CHEBI:43474"/>
        <dbReference type="ChEBI" id="CHEBI:58033"/>
        <dbReference type="EC" id="3.1.3.18"/>
    </reaction>
</comment>
<protein>
    <recommendedName>
        <fullName evidence="4">phosphoglycolate phosphatase</fullName>
        <ecNumber evidence="4">3.1.3.18</ecNumber>
    </recommendedName>
</protein>
<dbReference type="InterPro" id="IPR036412">
    <property type="entry name" value="HAD-like_sf"/>
</dbReference>
<dbReference type="PANTHER" id="PTHR43434">
    <property type="entry name" value="PHOSPHOGLYCOLATE PHOSPHATASE"/>
    <property type="match status" value="1"/>
</dbReference>
<dbReference type="Pfam" id="PF13419">
    <property type="entry name" value="HAD_2"/>
    <property type="match status" value="1"/>
</dbReference>
<dbReference type="SUPFAM" id="SSF56784">
    <property type="entry name" value="HAD-like"/>
    <property type="match status" value="1"/>
</dbReference>
<dbReference type="KEGG" id="afla:FHG64_02950"/>
<dbReference type="InterPro" id="IPR050155">
    <property type="entry name" value="HAD-like_hydrolase_sf"/>
</dbReference>
<dbReference type="InterPro" id="IPR023214">
    <property type="entry name" value="HAD_sf"/>
</dbReference>
<dbReference type="OrthoDB" id="9807630at2"/>
<dbReference type="SFLD" id="SFLDS00003">
    <property type="entry name" value="Haloacid_Dehalogenase"/>
    <property type="match status" value="1"/>
</dbReference>
<evidence type="ECO:0000313" key="6">
    <source>
        <dbReference type="Proteomes" id="UP000309016"/>
    </source>
</evidence>
<dbReference type="EMBL" id="CP040812">
    <property type="protein sequence ID" value="QCY68429.1"/>
    <property type="molecule type" value="Genomic_DNA"/>
</dbReference>
<evidence type="ECO:0000256" key="3">
    <source>
        <dbReference type="ARBA" id="ARBA00006171"/>
    </source>
</evidence>
<evidence type="ECO:0000256" key="4">
    <source>
        <dbReference type="ARBA" id="ARBA00013078"/>
    </source>
</evidence>
<keyword evidence="5" id="KW-0378">Hydrolase</keyword>
<evidence type="ECO:0000256" key="1">
    <source>
        <dbReference type="ARBA" id="ARBA00000830"/>
    </source>
</evidence>
<gene>
    <name evidence="5" type="ORF">FHG64_02950</name>
</gene>